<keyword evidence="2" id="KW-0433">Leucine-rich repeat</keyword>
<dbReference type="Proteomes" id="UP000636709">
    <property type="component" value="Unassembled WGS sequence"/>
</dbReference>
<evidence type="ECO:0008006" key="12">
    <source>
        <dbReference type="Google" id="ProtNLM"/>
    </source>
</evidence>
<sequence length="556" mass="61581">MALVAGAMSSLVPKLWEIIKDEYGLQKGVRKEARSLAQELESAHAALRKVAEVPPDLLDEQVRVWARELREASYDMEDVLDAFLVRVDGGGGGEGDQEKEKGSFVRRLREKMASLLSKSKARRGIAGAIDDIKKQLREVAERRGRYTVGDIAVVKPASAPPIDPRLAALYNDAAKLVGIEDAMDELEVCDSIGSGVENNPDMNDMRKIAEDFIQHEKHGDNLFEIGERYFNELINRSMMEPALLDEEGMPQACRVHDIVLDLICSLSREENFVTIPDQVEQSTSWGISVKAHRLSLQKPTNTSTCSQVTTASMSQVRSFTVFSPAIKLPSLSCFQVLRVLDLEDFDLSEDGSLKLRHLGSLLHLRYLGLRGTSYSGELPAEIGQLQFLQTLDIQGTDIQELPSSTAKLTQLKCLCFDYNHRTRLRCSWLKQLTSLEELTTVRVDKDSAAELVEALVHLTHLRVLSIKIAAGHGELDETLSRALAESLGNLHEIRRLEITDFAGADLMKSPPPKLRKLAVSVVQMRSGGRAFSSLPPWLSPSSLPLLSSLHIAASRV</sequence>
<keyword evidence="3" id="KW-0677">Repeat</keyword>
<proteinExistence type="inferred from homology"/>
<keyword evidence="4" id="KW-0547">Nucleotide-binding</keyword>
<dbReference type="Gene3D" id="1.20.5.4130">
    <property type="match status" value="1"/>
</dbReference>
<feature type="domain" description="Disease resistance protein winged helix" evidence="8">
    <location>
        <begin position="208"/>
        <end position="263"/>
    </location>
</feature>
<accession>A0A835AFR9</accession>
<feature type="domain" description="Disease resistance N-terminal" evidence="7">
    <location>
        <begin position="7"/>
        <end position="91"/>
    </location>
</feature>
<comment type="caution">
    <text evidence="10">The sequence shown here is derived from an EMBL/GenBank/DDBJ whole genome shotgun (WGS) entry which is preliminary data.</text>
</comment>
<evidence type="ECO:0000313" key="10">
    <source>
        <dbReference type="EMBL" id="KAF8661183.1"/>
    </source>
</evidence>
<dbReference type="InterPro" id="IPR058922">
    <property type="entry name" value="WHD_DRP"/>
</dbReference>
<organism evidence="10 11">
    <name type="scientific">Digitaria exilis</name>
    <dbReference type="NCBI Taxonomy" id="1010633"/>
    <lineage>
        <taxon>Eukaryota</taxon>
        <taxon>Viridiplantae</taxon>
        <taxon>Streptophyta</taxon>
        <taxon>Embryophyta</taxon>
        <taxon>Tracheophyta</taxon>
        <taxon>Spermatophyta</taxon>
        <taxon>Magnoliopsida</taxon>
        <taxon>Liliopsida</taxon>
        <taxon>Poales</taxon>
        <taxon>Poaceae</taxon>
        <taxon>PACMAD clade</taxon>
        <taxon>Panicoideae</taxon>
        <taxon>Panicodae</taxon>
        <taxon>Paniceae</taxon>
        <taxon>Anthephorinae</taxon>
        <taxon>Digitaria</taxon>
    </lineage>
</organism>
<evidence type="ECO:0000259" key="8">
    <source>
        <dbReference type="Pfam" id="PF23559"/>
    </source>
</evidence>
<keyword evidence="6" id="KW-0175">Coiled coil</keyword>
<evidence type="ECO:0000256" key="3">
    <source>
        <dbReference type="ARBA" id="ARBA00022737"/>
    </source>
</evidence>
<dbReference type="InterPro" id="IPR038005">
    <property type="entry name" value="RX-like_CC"/>
</dbReference>
<dbReference type="EMBL" id="JACEFO010002416">
    <property type="protein sequence ID" value="KAF8661183.1"/>
    <property type="molecule type" value="Genomic_DNA"/>
</dbReference>
<evidence type="ECO:0000256" key="6">
    <source>
        <dbReference type="ARBA" id="ARBA00023054"/>
    </source>
</evidence>
<evidence type="ECO:0000256" key="4">
    <source>
        <dbReference type="ARBA" id="ARBA00022741"/>
    </source>
</evidence>
<reference evidence="10" key="1">
    <citation type="submission" date="2020-07" db="EMBL/GenBank/DDBJ databases">
        <title>Genome sequence and genetic diversity analysis of an under-domesticated orphan crop, white fonio (Digitaria exilis).</title>
        <authorList>
            <person name="Bennetzen J.L."/>
            <person name="Chen S."/>
            <person name="Ma X."/>
            <person name="Wang X."/>
            <person name="Yssel A.E.J."/>
            <person name="Chaluvadi S.R."/>
            <person name="Johnson M."/>
            <person name="Gangashetty P."/>
            <person name="Hamidou F."/>
            <person name="Sanogo M.D."/>
            <person name="Zwaenepoel A."/>
            <person name="Wallace J."/>
            <person name="Van De Peer Y."/>
            <person name="Van Deynze A."/>
        </authorList>
    </citation>
    <scope>NUCLEOTIDE SEQUENCE</scope>
    <source>
        <tissue evidence="10">Leaves</tissue>
    </source>
</reference>
<dbReference type="AlphaFoldDB" id="A0A835AFR9"/>
<dbReference type="InterPro" id="IPR041118">
    <property type="entry name" value="Rx_N"/>
</dbReference>
<dbReference type="InterPro" id="IPR032675">
    <property type="entry name" value="LRR_dom_sf"/>
</dbReference>
<dbReference type="SUPFAM" id="SSF52047">
    <property type="entry name" value="RNI-like"/>
    <property type="match status" value="1"/>
</dbReference>
<evidence type="ECO:0000313" key="11">
    <source>
        <dbReference type="Proteomes" id="UP000636709"/>
    </source>
</evidence>
<protein>
    <recommendedName>
        <fullName evidence="12">Rx N-terminal domain-containing protein</fullName>
    </recommendedName>
</protein>
<evidence type="ECO:0000256" key="2">
    <source>
        <dbReference type="ARBA" id="ARBA00022614"/>
    </source>
</evidence>
<dbReference type="CDD" id="cd14798">
    <property type="entry name" value="RX-CC_like"/>
    <property type="match status" value="1"/>
</dbReference>
<keyword evidence="5" id="KW-0611">Plant defense</keyword>
<comment type="similarity">
    <text evidence="1">Belongs to the disease resistance NB-LRR family.</text>
</comment>
<dbReference type="Pfam" id="PF23598">
    <property type="entry name" value="LRR_14"/>
    <property type="match status" value="1"/>
</dbReference>
<gene>
    <name evidence="10" type="ORF">HU200_057296</name>
</gene>
<evidence type="ECO:0000259" key="7">
    <source>
        <dbReference type="Pfam" id="PF18052"/>
    </source>
</evidence>
<dbReference type="Pfam" id="PF23559">
    <property type="entry name" value="WHD_DRP"/>
    <property type="match status" value="1"/>
</dbReference>
<keyword evidence="11" id="KW-1185">Reference proteome</keyword>
<evidence type="ECO:0000256" key="5">
    <source>
        <dbReference type="ARBA" id="ARBA00022821"/>
    </source>
</evidence>
<dbReference type="GO" id="GO:0006952">
    <property type="term" value="P:defense response"/>
    <property type="evidence" value="ECO:0007669"/>
    <property type="project" value="UniProtKB-KW"/>
</dbReference>
<dbReference type="InterPro" id="IPR055414">
    <property type="entry name" value="LRR_R13L4/SHOC2-like"/>
</dbReference>
<name>A0A835AFR9_9POAL</name>
<evidence type="ECO:0000256" key="1">
    <source>
        <dbReference type="ARBA" id="ARBA00008894"/>
    </source>
</evidence>
<dbReference type="PANTHER" id="PTHR19338">
    <property type="entry name" value="TRANSLOCASE OF INNER MITOCHONDRIAL MEMBRANE 13 HOMOLOG"/>
    <property type="match status" value="1"/>
</dbReference>
<dbReference type="GO" id="GO:0000166">
    <property type="term" value="F:nucleotide binding"/>
    <property type="evidence" value="ECO:0007669"/>
    <property type="project" value="UniProtKB-KW"/>
</dbReference>
<evidence type="ECO:0000259" key="9">
    <source>
        <dbReference type="Pfam" id="PF23598"/>
    </source>
</evidence>
<dbReference type="Pfam" id="PF18052">
    <property type="entry name" value="Rx_N"/>
    <property type="match status" value="1"/>
</dbReference>
<dbReference type="Gene3D" id="3.80.10.10">
    <property type="entry name" value="Ribonuclease Inhibitor"/>
    <property type="match status" value="1"/>
</dbReference>
<feature type="domain" description="Disease resistance R13L4/SHOC-2-like LRR" evidence="9">
    <location>
        <begin position="315"/>
        <end position="553"/>
    </location>
</feature>
<dbReference type="PANTHER" id="PTHR19338:SF67">
    <property type="entry name" value="AAA+ ATPASE DOMAIN-CONTAINING PROTEIN"/>
    <property type="match status" value="1"/>
</dbReference>